<dbReference type="AlphaFoldDB" id="A0A5B0N5R2"/>
<protein>
    <recommendedName>
        <fullName evidence="6">Hydrophobin</fullName>
    </recommendedName>
</protein>
<evidence type="ECO:0000256" key="1">
    <source>
        <dbReference type="SAM" id="SignalP"/>
    </source>
</evidence>
<dbReference type="EMBL" id="VDEP01000342">
    <property type="protein sequence ID" value="KAA1099195.1"/>
    <property type="molecule type" value="Genomic_DNA"/>
</dbReference>
<keyword evidence="1" id="KW-0732">Signal</keyword>
<evidence type="ECO:0000313" key="4">
    <source>
        <dbReference type="Proteomes" id="UP000324748"/>
    </source>
</evidence>
<name>A0A5B0N5R2_PUCGR</name>
<feature type="signal peptide" evidence="1">
    <location>
        <begin position="1"/>
        <end position="20"/>
    </location>
</feature>
<dbReference type="EMBL" id="VSWC01000118">
    <property type="protein sequence ID" value="KAA1084571.1"/>
    <property type="molecule type" value="Genomic_DNA"/>
</dbReference>
<gene>
    <name evidence="2" type="ORF">PGT21_031056</name>
    <name evidence="3" type="ORF">PGTUg99_020039</name>
</gene>
<evidence type="ECO:0000313" key="3">
    <source>
        <dbReference type="EMBL" id="KAA1099195.1"/>
    </source>
</evidence>
<reference evidence="4 5" key="1">
    <citation type="submission" date="2019-05" db="EMBL/GenBank/DDBJ databases">
        <title>Emergence of the Ug99 lineage of the wheat stem rust pathogen through somatic hybridization.</title>
        <authorList>
            <person name="Li F."/>
            <person name="Upadhyaya N.M."/>
            <person name="Sperschneider J."/>
            <person name="Matny O."/>
            <person name="Nguyen-Phuc H."/>
            <person name="Mago R."/>
            <person name="Raley C."/>
            <person name="Miller M.E."/>
            <person name="Silverstein K.A.T."/>
            <person name="Henningsen E."/>
            <person name="Hirsch C.D."/>
            <person name="Visser B."/>
            <person name="Pretorius Z.A."/>
            <person name="Steffenson B.J."/>
            <person name="Schwessinger B."/>
            <person name="Dodds P.N."/>
            <person name="Figueroa M."/>
        </authorList>
    </citation>
    <scope>NUCLEOTIDE SEQUENCE [LARGE SCALE GENOMIC DNA]</scope>
    <source>
        <strain evidence="2">21-0</strain>
        <strain evidence="3 5">Ug99</strain>
    </source>
</reference>
<evidence type="ECO:0000313" key="2">
    <source>
        <dbReference type="EMBL" id="KAA1084571.1"/>
    </source>
</evidence>
<dbReference type="Proteomes" id="UP000325313">
    <property type="component" value="Unassembled WGS sequence"/>
</dbReference>
<evidence type="ECO:0000313" key="5">
    <source>
        <dbReference type="Proteomes" id="UP000325313"/>
    </source>
</evidence>
<dbReference type="OrthoDB" id="2495628at2759"/>
<organism evidence="2 4">
    <name type="scientific">Puccinia graminis f. sp. tritici</name>
    <dbReference type="NCBI Taxonomy" id="56615"/>
    <lineage>
        <taxon>Eukaryota</taxon>
        <taxon>Fungi</taxon>
        <taxon>Dikarya</taxon>
        <taxon>Basidiomycota</taxon>
        <taxon>Pucciniomycotina</taxon>
        <taxon>Pucciniomycetes</taxon>
        <taxon>Pucciniales</taxon>
        <taxon>Pucciniaceae</taxon>
        <taxon>Puccinia</taxon>
    </lineage>
</organism>
<keyword evidence="4" id="KW-1185">Reference proteome</keyword>
<accession>A0A5B0N5R2</accession>
<comment type="caution">
    <text evidence="2">The sequence shown here is derived from an EMBL/GenBank/DDBJ whole genome shotgun (WGS) entry which is preliminary data.</text>
</comment>
<proteinExistence type="predicted"/>
<sequence length="129" mass="14061">MQFSNLMIVFLSVALQLVAGKDAPYIFTCDKLTKDGKPVPQAICGIMIPDPKNPVPSQFSLVQAKMKLDSKGGYAKNNLCEDSGRVSLCCFENTATFDKSNHNATRPLKLVEKQCVAPSPIAKRNTVTL</sequence>
<feature type="chain" id="PRO_5036366216" description="Hydrophobin" evidence="1">
    <location>
        <begin position="21"/>
        <end position="129"/>
    </location>
</feature>
<evidence type="ECO:0008006" key="6">
    <source>
        <dbReference type="Google" id="ProtNLM"/>
    </source>
</evidence>
<dbReference type="Proteomes" id="UP000324748">
    <property type="component" value="Unassembled WGS sequence"/>
</dbReference>